<evidence type="ECO:0000313" key="1">
    <source>
        <dbReference type="EMBL" id="KAJ7554287.1"/>
    </source>
</evidence>
<organism evidence="1 2">
    <name type="scientific">Diphasiastrum complanatum</name>
    <name type="common">Issler's clubmoss</name>
    <name type="synonym">Lycopodium complanatum</name>
    <dbReference type="NCBI Taxonomy" id="34168"/>
    <lineage>
        <taxon>Eukaryota</taxon>
        <taxon>Viridiplantae</taxon>
        <taxon>Streptophyta</taxon>
        <taxon>Embryophyta</taxon>
        <taxon>Tracheophyta</taxon>
        <taxon>Lycopodiopsida</taxon>
        <taxon>Lycopodiales</taxon>
        <taxon>Lycopodiaceae</taxon>
        <taxon>Lycopodioideae</taxon>
        <taxon>Diphasiastrum</taxon>
    </lineage>
</organism>
<gene>
    <name evidence="1" type="ORF">O6H91_06G133700</name>
</gene>
<comment type="caution">
    <text evidence="1">The sequence shown here is derived from an EMBL/GenBank/DDBJ whole genome shotgun (WGS) entry which is preliminary data.</text>
</comment>
<accession>A0ACC2DJN8</accession>
<sequence length="313" mass="34567">MGNRIACLRGWDQESDGRKSQSKAADKKMRALEEELIQQQLMAMAFQQQKKAHSRLERAASQRQPNSSNSFPEKVPRSASVRGRSLGDPLVDPHQLLNSLQDKEVLLNLETRHFVLVHGGGNGAWCWYKSIALLEEAGFKATAIDLTGSGIDSTDPNSIVSLSQYVKPLTGLLENIAENEKVILVGHNFGGACISYAMECFPQKIAKAVFVTATMVANGQRAYDVFSQEVVTSDDILKKAQMFIYGNGSSNPPTAIEFDRSLIKEVFFNQSPAKLFSGCCFGKCLDKACTLCTSFGKAYSYSRKLWKHTSIFC</sequence>
<dbReference type="Proteomes" id="UP001162992">
    <property type="component" value="Chromosome 6"/>
</dbReference>
<evidence type="ECO:0000313" key="2">
    <source>
        <dbReference type="Proteomes" id="UP001162992"/>
    </source>
</evidence>
<protein>
    <submittedName>
        <fullName evidence="1">Uncharacterized protein</fullName>
    </submittedName>
</protein>
<keyword evidence="2" id="KW-1185">Reference proteome</keyword>
<reference evidence="2" key="1">
    <citation type="journal article" date="2024" name="Proc. Natl. Acad. Sci. U.S.A.">
        <title>Extraordinary preservation of gene collinearity over three hundred million years revealed in homosporous lycophytes.</title>
        <authorList>
            <person name="Li C."/>
            <person name="Wickell D."/>
            <person name="Kuo L.Y."/>
            <person name="Chen X."/>
            <person name="Nie B."/>
            <person name="Liao X."/>
            <person name="Peng D."/>
            <person name="Ji J."/>
            <person name="Jenkins J."/>
            <person name="Williams M."/>
            <person name="Shu S."/>
            <person name="Plott C."/>
            <person name="Barry K."/>
            <person name="Rajasekar S."/>
            <person name="Grimwood J."/>
            <person name="Han X."/>
            <person name="Sun S."/>
            <person name="Hou Z."/>
            <person name="He W."/>
            <person name="Dai G."/>
            <person name="Sun C."/>
            <person name="Schmutz J."/>
            <person name="Leebens-Mack J.H."/>
            <person name="Li F.W."/>
            <person name="Wang L."/>
        </authorList>
    </citation>
    <scope>NUCLEOTIDE SEQUENCE [LARGE SCALE GENOMIC DNA]</scope>
    <source>
        <strain evidence="2">cv. PW_Plant_1</strain>
    </source>
</reference>
<name>A0ACC2DJN8_DIPCM</name>
<dbReference type="EMBL" id="CM055097">
    <property type="protein sequence ID" value="KAJ7554287.1"/>
    <property type="molecule type" value="Genomic_DNA"/>
</dbReference>
<proteinExistence type="predicted"/>